<reference evidence="3 4" key="1">
    <citation type="submission" date="2018-09" db="EMBL/GenBank/DDBJ databases">
        <title>Genomic Encyclopedia of Archaeal and Bacterial Type Strains, Phase II (KMG-II): from individual species to whole genera.</title>
        <authorList>
            <person name="Goeker M."/>
        </authorList>
    </citation>
    <scope>NUCLEOTIDE SEQUENCE [LARGE SCALE GENOMIC DNA]</scope>
    <source>
        <strain evidence="3 4">DSM 21950</strain>
    </source>
</reference>
<protein>
    <submittedName>
        <fullName evidence="3">Adenylate cyclase</fullName>
    </submittedName>
</protein>
<dbReference type="SUPFAM" id="SSF55073">
    <property type="entry name" value="Nucleotide cyclase"/>
    <property type="match status" value="1"/>
</dbReference>
<dbReference type="InterPro" id="IPR029787">
    <property type="entry name" value="Nucleotide_cyclase"/>
</dbReference>
<feature type="transmembrane region" description="Helical" evidence="1">
    <location>
        <begin position="92"/>
        <end position="113"/>
    </location>
</feature>
<keyword evidence="1" id="KW-0472">Membrane</keyword>
<dbReference type="PANTHER" id="PTHR43081">
    <property type="entry name" value="ADENYLATE CYCLASE, TERMINAL-DIFFERENTIATION SPECIFIC-RELATED"/>
    <property type="match status" value="1"/>
</dbReference>
<dbReference type="OrthoDB" id="9768499at2"/>
<keyword evidence="1" id="KW-0812">Transmembrane</keyword>
<accession>A0A419X8B6</accession>
<dbReference type="GO" id="GO:0004016">
    <property type="term" value="F:adenylate cyclase activity"/>
    <property type="evidence" value="ECO:0007669"/>
    <property type="project" value="UniProtKB-ARBA"/>
</dbReference>
<dbReference type="RefSeq" id="WP_120238813.1">
    <property type="nucleotide sequence ID" value="NZ_RAPQ01000008.1"/>
</dbReference>
<name>A0A419X8B6_9BACT</name>
<feature type="domain" description="Guanylate cyclase" evidence="2">
    <location>
        <begin position="186"/>
        <end position="315"/>
    </location>
</feature>
<organism evidence="3 4">
    <name type="scientific">Marinifilum flexuosum</name>
    <dbReference type="NCBI Taxonomy" id="1117708"/>
    <lineage>
        <taxon>Bacteria</taxon>
        <taxon>Pseudomonadati</taxon>
        <taxon>Bacteroidota</taxon>
        <taxon>Bacteroidia</taxon>
        <taxon>Marinilabiliales</taxon>
        <taxon>Marinifilaceae</taxon>
    </lineage>
</organism>
<dbReference type="Proteomes" id="UP000284531">
    <property type="component" value="Unassembled WGS sequence"/>
</dbReference>
<dbReference type="GO" id="GO:0035556">
    <property type="term" value="P:intracellular signal transduction"/>
    <property type="evidence" value="ECO:0007669"/>
    <property type="project" value="InterPro"/>
</dbReference>
<dbReference type="CDD" id="cd07302">
    <property type="entry name" value="CHD"/>
    <property type="match status" value="1"/>
</dbReference>
<evidence type="ECO:0000313" key="4">
    <source>
        <dbReference type="Proteomes" id="UP000284531"/>
    </source>
</evidence>
<dbReference type="PROSITE" id="PS50125">
    <property type="entry name" value="GUANYLATE_CYCLASE_2"/>
    <property type="match status" value="1"/>
</dbReference>
<dbReference type="PANTHER" id="PTHR43081:SF1">
    <property type="entry name" value="ADENYLATE CYCLASE, TERMINAL-DIFFERENTIATION SPECIFIC"/>
    <property type="match status" value="1"/>
</dbReference>
<feature type="transmembrane region" description="Helical" evidence="1">
    <location>
        <begin position="23"/>
        <end position="42"/>
    </location>
</feature>
<evidence type="ECO:0000259" key="2">
    <source>
        <dbReference type="PROSITE" id="PS50125"/>
    </source>
</evidence>
<dbReference type="Pfam" id="PF00211">
    <property type="entry name" value="Guanylate_cyc"/>
    <property type="match status" value="1"/>
</dbReference>
<keyword evidence="4" id="KW-1185">Reference proteome</keyword>
<proteinExistence type="predicted"/>
<feature type="transmembrane region" description="Helical" evidence="1">
    <location>
        <begin position="139"/>
        <end position="158"/>
    </location>
</feature>
<evidence type="ECO:0000256" key="1">
    <source>
        <dbReference type="SAM" id="Phobius"/>
    </source>
</evidence>
<dbReference type="InterPro" id="IPR001054">
    <property type="entry name" value="A/G_cyclase"/>
</dbReference>
<sequence>MIWYLSSIAIMENKLSRHIYKSITYFGAIILTWILACFFLTTFQVNENNTMSISRMADLNNAFWSGLLAGIIWGVIFKISQYIRKFLSRFSLTILLSVSVNVLSAYLLIYSIYHLSDIFMFEDFPNSFQQLLDLYNSQIFYSILAYFFIVGSLIEIFFEIDKRLGKGVLLKFLLGRYYKPKEEDRVFLFMDLKSSTYYAEQLGHFKYSRLIQDCFKDISSAIEKNKAQIYQFVGDEVVLTWRLKDGLKNNRCLQVFFDFMEELHKKRDYYQKEYGIIPVFKAGVHSGKVMVAEVGELKSEIAYHGDAINTASRIQCLCNSYQSKLLVSGNLIKELKENQYFDTDYEPLGTVLLNGKQLTTALYKIC</sequence>
<dbReference type="Gene3D" id="3.30.70.1230">
    <property type="entry name" value="Nucleotide cyclase"/>
    <property type="match status" value="1"/>
</dbReference>
<dbReference type="AlphaFoldDB" id="A0A419X8B6"/>
<evidence type="ECO:0000313" key="3">
    <source>
        <dbReference type="EMBL" id="RKE03994.1"/>
    </source>
</evidence>
<feature type="transmembrane region" description="Helical" evidence="1">
    <location>
        <begin position="62"/>
        <end position="80"/>
    </location>
</feature>
<dbReference type="GO" id="GO:0009190">
    <property type="term" value="P:cyclic nucleotide biosynthetic process"/>
    <property type="evidence" value="ECO:0007669"/>
    <property type="project" value="InterPro"/>
</dbReference>
<keyword evidence="1" id="KW-1133">Transmembrane helix</keyword>
<dbReference type="EMBL" id="RAPQ01000008">
    <property type="protein sequence ID" value="RKE03994.1"/>
    <property type="molecule type" value="Genomic_DNA"/>
</dbReference>
<gene>
    <name evidence="3" type="ORF">BXY64_1008</name>
</gene>
<comment type="caution">
    <text evidence="3">The sequence shown here is derived from an EMBL/GenBank/DDBJ whole genome shotgun (WGS) entry which is preliminary data.</text>
</comment>
<dbReference type="InterPro" id="IPR050697">
    <property type="entry name" value="Adenylyl/Guanylyl_Cyclase_3/4"/>
</dbReference>